<reference evidence="12" key="1">
    <citation type="submission" date="2020-03" db="EMBL/GenBank/DDBJ databases">
        <title>Draft sequencing of Calidifontibacter sp. DB0510.</title>
        <authorList>
            <person name="Kim D.-U."/>
        </authorList>
    </citation>
    <scope>NUCLEOTIDE SEQUENCE</scope>
    <source>
        <strain evidence="12">DB0510</strain>
    </source>
</reference>
<name>A0A967AXF5_9MICO</name>
<organism evidence="12 13">
    <name type="scientific">Metallococcus carri</name>
    <dbReference type="NCBI Taxonomy" id="1656884"/>
    <lineage>
        <taxon>Bacteria</taxon>
        <taxon>Bacillati</taxon>
        <taxon>Actinomycetota</taxon>
        <taxon>Actinomycetes</taxon>
        <taxon>Micrococcales</taxon>
        <taxon>Dermacoccaceae</taxon>
        <taxon>Metallococcus</taxon>
    </lineage>
</organism>
<keyword evidence="10" id="KW-0406">Ion transport</keyword>
<comment type="caution">
    <text evidence="10">Lacks conserved residue(s) required for the propagation of feature annotation.</text>
</comment>
<feature type="transmembrane region" description="Helical" evidence="10">
    <location>
        <begin position="32"/>
        <end position="54"/>
    </location>
</feature>
<accession>A0A967AXF5</accession>
<keyword evidence="5 10" id="KW-0472">Membrane</keyword>
<protein>
    <recommendedName>
        <fullName evidence="10">Fluoride-specific ion channel FluC</fullName>
    </recommendedName>
</protein>
<dbReference type="Proteomes" id="UP000744769">
    <property type="component" value="Unassembled WGS sequence"/>
</dbReference>
<feature type="binding site" evidence="10">
    <location>
        <position position="75"/>
    </location>
    <ligand>
        <name>Na(+)</name>
        <dbReference type="ChEBI" id="CHEBI:29101"/>
        <note>structural</note>
    </ligand>
</feature>
<dbReference type="HAMAP" id="MF_00454">
    <property type="entry name" value="FluC"/>
    <property type="match status" value="1"/>
</dbReference>
<evidence type="ECO:0000256" key="2">
    <source>
        <dbReference type="ARBA" id="ARBA00022475"/>
    </source>
</evidence>
<comment type="similarity">
    <text evidence="7 10">Belongs to the fluoride channel Fluc/FEX (TC 1.A.43) family.</text>
</comment>
<feature type="transmembrane region" description="Helical" evidence="10">
    <location>
        <begin position="128"/>
        <end position="149"/>
    </location>
</feature>
<evidence type="ECO:0000256" key="7">
    <source>
        <dbReference type="ARBA" id="ARBA00035120"/>
    </source>
</evidence>
<dbReference type="InterPro" id="IPR003691">
    <property type="entry name" value="FluC"/>
</dbReference>
<keyword evidence="6 10" id="KW-0407">Ion channel</keyword>
<feature type="binding site" evidence="10">
    <location>
        <position position="78"/>
    </location>
    <ligand>
        <name>Na(+)</name>
        <dbReference type="ChEBI" id="CHEBI:29101"/>
        <note>structural</note>
    </ligand>
</feature>
<evidence type="ECO:0000256" key="6">
    <source>
        <dbReference type="ARBA" id="ARBA00023303"/>
    </source>
</evidence>
<sequence length="152" mass="15167">MIPVLVALGGGLGAVARFVFDSLVNRHRRGPIPWGTVMINVIGSFLLGLLTGALTHQMPGASPTVKAILGTGFCGGFTTFSTASVETFRLWEAGRRPSPETGGTQAPASGAQATAAGAPRAAAGARMAVAYAVLSLVGSAAAAFLGLGLSSL</sequence>
<keyword evidence="10" id="KW-0479">Metal-binding</keyword>
<evidence type="ECO:0000256" key="9">
    <source>
        <dbReference type="ARBA" id="ARBA00049940"/>
    </source>
</evidence>
<feature type="region of interest" description="Disordered" evidence="11">
    <location>
        <begin position="94"/>
        <end position="113"/>
    </location>
</feature>
<evidence type="ECO:0000256" key="3">
    <source>
        <dbReference type="ARBA" id="ARBA00022692"/>
    </source>
</evidence>
<dbReference type="GO" id="GO:0140114">
    <property type="term" value="P:cellular detoxification of fluoride"/>
    <property type="evidence" value="ECO:0007669"/>
    <property type="project" value="UniProtKB-UniRule"/>
</dbReference>
<comment type="subcellular location">
    <subcellularLocation>
        <location evidence="1 10">Cell membrane</location>
        <topology evidence="1 10">Multi-pass membrane protein</topology>
    </subcellularLocation>
</comment>
<dbReference type="PANTHER" id="PTHR28259:SF1">
    <property type="entry name" value="FLUORIDE EXPORT PROTEIN 1-RELATED"/>
    <property type="match status" value="1"/>
</dbReference>
<evidence type="ECO:0000313" key="13">
    <source>
        <dbReference type="Proteomes" id="UP000744769"/>
    </source>
</evidence>
<dbReference type="GO" id="GO:0005886">
    <property type="term" value="C:plasma membrane"/>
    <property type="evidence" value="ECO:0007669"/>
    <property type="project" value="UniProtKB-SubCell"/>
</dbReference>
<keyword evidence="10" id="KW-0915">Sodium</keyword>
<evidence type="ECO:0000256" key="10">
    <source>
        <dbReference type="HAMAP-Rule" id="MF_00454"/>
    </source>
</evidence>
<dbReference type="AlphaFoldDB" id="A0A967AXF5"/>
<comment type="function">
    <text evidence="9 10">Fluoride-specific ion channel. Important for reducing fluoride concentration in the cell, thus reducing its toxicity.</text>
</comment>
<evidence type="ECO:0000256" key="5">
    <source>
        <dbReference type="ARBA" id="ARBA00023136"/>
    </source>
</evidence>
<evidence type="ECO:0000256" key="11">
    <source>
        <dbReference type="SAM" id="MobiDB-lite"/>
    </source>
</evidence>
<dbReference type="EMBL" id="JAAOIV010000002">
    <property type="protein sequence ID" value="NHN54779.1"/>
    <property type="molecule type" value="Genomic_DNA"/>
</dbReference>
<comment type="caution">
    <text evidence="12">The sequence shown here is derived from an EMBL/GenBank/DDBJ whole genome shotgun (WGS) entry which is preliminary data.</text>
</comment>
<keyword evidence="3 10" id="KW-0812">Transmembrane</keyword>
<dbReference type="GO" id="GO:0046872">
    <property type="term" value="F:metal ion binding"/>
    <property type="evidence" value="ECO:0007669"/>
    <property type="project" value="UniProtKB-KW"/>
</dbReference>
<keyword evidence="10" id="KW-0813">Transport</keyword>
<keyword evidence="4 10" id="KW-1133">Transmembrane helix</keyword>
<proteinExistence type="inferred from homology"/>
<evidence type="ECO:0000256" key="8">
    <source>
        <dbReference type="ARBA" id="ARBA00035585"/>
    </source>
</evidence>
<gene>
    <name evidence="10 12" type="primary">crcB</name>
    <name evidence="10" type="synonym">fluC</name>
    <name evidence="12" type="ORF">G9U51_03150</name>
</gene>
<comment type="activity regulation">
    <text evidence="10">Na(+) is not transported, but it plays an essential structural role and its presence is essential for fluoride channel function.</text>
</comment>
<comment type="catalytic activity">
    <reaction evidence="8">
        <text>fluoride(in) = fluoride(out)</text>
        <dbReference type="Rhea" id="RHEA:76159"/>
        <dbReference type="ChEBI" id="CHEBI:17051"/>
    </reaction>
    <physiologicalReaction direction="left-to-right" evidence="8">
        <dbReference type="Rhea" id="RHEA:76160"/>
    </physiologicalReaction>
</comment>
<keyword evidence="2 10" id="KW-1003">Cell membrane</keyword>
<dbReference type="Pfam" id="PF02537">
    <property type="entry name" value="CRCB"/>
    <property type="match status" value="1"/>
</dbReference>
<dbReference type="PANTHER" id="PTHR28259">
    <property type="entry name" value="FLUORIDE EXPORT PROTEIN 1-RELATED"/>
    <property type="match status" value="1"/>
</dbReference>
<feature type="compositionally biased region" description="Low complexity" evidence="11">
    <location>
        <begin position="102"/>
        <end position="113"/>
    </location>
</feature>
<dbReference type="GO" id="GO:0062054">
    <property type="term" value="F:fluoride channel activity"/>
    <property type="evidence" value="ECO:0007669"/>
    <property type="project" value="UniProtKB-UniRule"/>
</dbReference>
<evidence type="ECO:0000313" key="12">
    <source>
        <dbReference type="EMBL" id="NHN54779.1"/>
    </source>
</evidence>
<dbReference type="RefSeq" id="WP_166193048.1">
    <property type="nucleotide sequence ID" value="NZ_JAAOIV010000002.1"/>
</dbReference>
<dbReference type="NCBIfam" id="TIGR00494">
    <property type="entry name" value="crcB"/>
    <property type="match status" value="1"/>
</dbReference>
<evidence type="ECO:0000256" key="4">
    <source>
        <dbReference type="ARBA" id="ARBA00022989"/>
    </source>
</evidence>
<evidence type="ECO:0000256" key="1">
    <source>
        <dbReference type="ARBA" id="ARBA00004651"/>
    </source>
</evidence>
<keyword evidence="13" id="KW-1185">Reference proteome</keyword>